<reference evidence="1 2" key="1">
    <citation type="submission" date="2018-04" db="EMBL/GenBank/DDBJ databases">
        <title>Draft Genomic Sequencing Of Potential Extraintestinal Pathogenic Escherichia coli B8S56 Isolated from Retail Chicken Skin.</title>
        <authorList>
            <person name="Xu A."/>
            <person name="Tilman S."/>
            <person name="Wisser-Parker K."/>
            <person name="Scullen O.J."/>
            <person name="Sommers C."/>
        </authorList>
    </citation>
    <scope>NUCLEOTIDE SEQUENCE [LARGE SCALE GENOMIC DNA]</scope>
    <source>
        <strain evidence="1 2">B8S56</strain>
    </source>
</reference>
<accession>A0A0D8VZ78</accession>
<organism evidence="1 2">
    <name type="scientific">Escherichia coli</name>
    <dbReference type="NCBI Taxonomy" id="562"/>
    <lineage>
        <taxon>Bacteria</taxon>
        <taxon>Pseudomonadati</taxon>
        <taxon>Pseudomonadota</taxon>
        <taxon>Gammaproteobacteria</taxon>
        <taxon>Enterobacterales</taxon>
        <taxon>Enterobacteriaceae</taxon>
        <taxon>Escherichia</taxon>
    </lineage>
</organism>
<comment type="caution">
    <text evidence="1">The sequence shown here is derived from an EMBL/GenBank/DDBJ whole genome shotgun (WGS) entry which is preliminary data.</text>
</comment>
<evidence type="ECO:0000313" key="1">
    <source>
        <dbReference type="EMBL" id="PWH56216.1"/>
    </source>
</evidence>
<gene>
    <name evidence="1" type="ORF">DD762_24215</name>
</gene>
<name>A0A0D8VZ78_ECOLX</name>
<evidence type="ECO:0000313" key="2">
    <source>
        <dbReference type="Proteomes" id="UP000245761"/>
    </source>
</evidence>
<dbReference type="Proteomes" id="UP000245761">
    <property type="component" value="Unassembled WGS sequence"/>
</dbReference>
<dbReference type="EMBL" id="QEMT01000065">
    <property type="protein sequence ID" value="PWH56216.1"/>
    <property type="molecule type" value="Genomic_DNA"/>
</dbReference>
<dbReference type="RefSeq" id="WP_045147566.1">
    <property type="nucleotide sequence ID" value="NZ_JABANR010000078.1"/>
</dbReference>
<protein>
    <submittedName>
        <fullName evidence="1">Uncharacterized protein</fullName>
    </submittedName>
</protein>
<sequence length="338" mass="37229">MSSVRTDKFIRYGFAVVAIVAILITTITTPNPTPYQYIVYRIVLALAAGCIGAVLPGFLEVKFNGWLRASGAVAIFAIVFFISPDLLQQNPESASKPVPPTVIDAYAVNSSNRDRYLELFRTGQFGQRDKLRIGCIEWSESSCVAAGNFLRLLSEAGWEIDSDAVFRMQPSVPVEGVSIVSRGDDLVGLPKVPPHMGRWSRSDISYEILTAAFKLMGVPVYFSSDPTLQPGTTGVYFGPKPKLDAPVMQKDENVRRELLRYVGLGMTIQRACSQQPVELCGGEIFSWETSVSSFLRQQRFNSDAVNRWLALPQVNAASATADMKIKLDLLMSFVLGIE</sequence>
<proteinExistence type="predicted"/>
<dbReference type="AlphaFoldDB" id="A0A0D8VZ78"/>